<evidence type="ECO:0000256" key="1">
    <source>
        <dbReference type="SAM" id="SignalP"/>
    </source>
</evidence>
<sequence>MKNITLLLMGCGGVGCQLLQQTGDYLRVVGVCGSKSLVAAPDVISRELMIKFYPKFAGLSRYMGNSESKRRKVKDFAALLGKATDWRSEISKHSHALLMDILSTNVVDACLAMVRLRKCTRKTKSEIDRSK</sequence>
<reference evidence="3" key="1">
    <citation type="journal article" date="2019" name="Gigascience">
        <title>De novo genome assembly of the endangered Acer yangbiense, a plant species with extremely small populations endemic to Yunnan Province, China.</title>
        <authorList>
            <person name="Yang J."/>
            <person name="Wariss H.M."/>
            <person name="Tao L."/>
            <person name="Zhang R."/>
            <person name="Yun Q."/>
            <person name="Hollingsworth P."/>
            <person name="Dao Z."/>
            <person name="Luo G."/>
            <person name="Guo H."/>
            <person name="Ma Y."/>
            <person name="Sun W."/>
        </authorList>
    </citation>
    <scope>NUCLEOTIDE SEQUENCE [LARGE SCALE GENOMIC DNA]</scope>
    <source>
        <strain evidence="3">cv. br00</strain>
    </source>
</reference>
<evidence type="ECO:0000313" key="2">
    <source>
        <dbReference type="EMBL" id="KAB5541775.1"/>
    </source>
</evidence>
<dbReference type="PROSITE" id="PS51257">
    <property type="entry name" value="PROKAR_LIPOPROTEIN"/>
    <property type="match status" value="1"/>
</dbReference>
<accession>A0A5N5LG36</accession>
<feature type="chain" id="PRO_5024462361" description="THIF-type NAD/FAD binding fold domain-containing protein" evidence="1">
    <location>
        <begin position="17"/>
        <end position="131"/>
    </location>
</feature>
<evidence type="ECO:0008006" key="4">
    <source>
        <dbReference type="Google" id="ProtNLM"/>
    </source>
</evidence>
<gene>
    <name evidence="2" type="ORF">DKX38_014749</name>
</gene>
<comment type="caution">
    <text evidence="2">The sequence shown here is derived from an EMBL/GenBank/DDBJ whole genome shotgun (WGS) entry which is preliminary data.</text>
</comment>
<organism evidence="2 3">
    <name type="scientific">Salix brachista</name>
    <dbReference type="NCBI Taxonomy" id="2182728"/>
    <lineage>
        <taxon>Eukaryota</taxon>
        <taxon>Viridiplantae</taxon>
        <taxon>Streptophyta</taxon>
        <taxon>Embryophyta</taxon>
        <taxon>Tracheophyta</taxon>
        <taxon>Spermatophyta</taxon>
        <taxon>Magnoliopsida</taxon>
        <taxon>eudicotyledons</taxon>
        <taxon>Gunneridae</taxon>
        <taxon>Pentapetalae</taxon>
        <taxon>rosids</taxon>
        <taxon>fabids</taxon>
        <taxon>Malpighiales</taxon>
        <taxon>Salicaceae</taxon>
        <taxon>Saliceae</taxon>
        <taxon>Salix</taxon>
    </lineage>
</organism>
<dbReference type="AlphaFoldDB" id="A0A5N5LG36"/>
<proteinExistence type="predicted"/>
<feature type="signal peptide" evidence="1">
    <location>
        <begin position="1"/>
        <end position="16"/>
    </location>
</feature>
<keyword evidence="1" id="KW-0732">Signal</keyword>
<keyword evidence="3" id="KW-1185">Reference proteome</keyword>
<dbReference type="EMBL" id="VDCV01000009">
    <property type="protein sequence ID" value="KAB5541775.1"/>
    <property type="molecule type" value="Genomic_DNA"/>
</dbReference>
<name>A0A5N5LG36_9ROSI</name>
<evidence type="ECO:0000313" key="3">
    <source>
        <dbReference type="Proteomes" id="UP000326939"/>
    </source>
</evidence>
<dbReference type="Proteomes" id="UP000326939">
    <property type="component" value="Chromosome 9"/>
</dbReference>
<protein>
    <recommendedName>
        <fullName evidence="4">THIF-type NAD/FAD binding fold domain-containing protein</fullName>
    </recommendedName>
</protein>
<dbReference type="Gene3D" id="3.40.50.720">
    <property type="entry name" value="NAD(P)-binding Rossmann-like Domain"/>
    <property type="match status" value="1"/>
</dbReference>